<gene>
    <name evidence="2" type="ORF">VB739_06945</name>
</gene>
<accession>A0ABU5SUT1</accession>
<dbReference type="Proteomes" id="UP001302329">
    <property type="component" value="Unassembled WGS sequence"/>
</dbReference>
<dbReference type="EMBL" id="JAYGHY010000016">
    <property type="protein sequence ID" value="MEA5442284.1"/>
    <property type="molecule type" value="Genomic_DNA"/>
</dbReference>
<feature type="region of interest" description="Disordered" evidence="1">
    <location>
        <begin position="1"/>
        <end position="21"/>
    </location>
</feature>
<dbReference type="Pfam" id="PF07864">
    <property type="entry name" value="DUF1651"/>
    <property type="match status" value="1"/>
</dbReference>
<sequence length="49" mass="5504">MSPGPIEGVTSPDQEIPLLKSRRELSRADALKLWGEKRKAGWTPCSPQW</sequence>
<reference evidence="2 3" key="1">
    <citation type="submission" date="2023-12" db="EMBL/GenBank/DDBJ databases">
        <title>Baltic Sea Cyanobacteria.</title>
        <authorList>
            <person name="Delbaje E."/>
            <person name="Fewer D.P."/>
            <person name="Shishido T.K."/>
        </authorList>
    </citation>
    <scope>NUCLEOTIDE SEQUENCE [LARGE SCALE GENOMIC DNA]</scope>
    <source>
        <strain evidence="2 3">UHCC 0281</strain>
    </source>
</reference>
<comment type="caution">
    <text evidence="2">The sequence shown here is derived from an EMBL/GenBank/DDBJ whole genome shotgun (WGS) entry which is preliminary data.</text>
</comment>
<organism evidence="2 3">
    <name type="scientific">Cyanobium gracile UHCC 0281</name>
    <dbReference type="NCBI Taxonomy" id="3110309"/>
    <lineage>
        <taxon>Bacteria</taxon>
        <taxon>Bacillati</taxon>
        <taxon>Cyanobacteriota</taxon>
        <taxon>Cyanophyceae</taxon>
        <taxon>Synechococcales</taxon>
        <taxon>Prochlorococcaceae</taxon>
        <taxon>Cyanobium</taxon>
    </lineage>
</organism>
<name>A0ABU5SUT1_9CYAN</name>
<keyword evidence="3" id="KW-1185">Reference proteome</keyword>
<evidence type="ECO:0000313" key="3">
    <source>
        <dbReference type="Proteomes" id="UP001302329"/>
    </source>
</evidence>
<evidence type="ECO:0000313" key="2">
    <source>
        <dbReference type="EMBL" id="MEA5442284.1"/>
    </source>
</evidence>
<proteinExistence type="predicted"/>
<evidence type="ECO:0000256" key="1">
    <source>
        <dbReference type="SAM" id="MobiDB-lite"/>
    </source>
</evidence>
<protein>
    <submittedName>
        <fullName evidence="2">DUF1651 domain-containing protein</fullName>
    </submittedName>
</protein>
<dbReference type="InterPro" id="IPR012447">
    <property type="entry name" value="DUF1651"/>
</dbReference>